<keyword evidence="3" id="KW-0472">Membrane</keyword>
<evidence type="ECO:0000313" key="6">
    <source>
        <dbReference type="Proteomes" id="UP001142374"/>
    </source>
</evidence>
<evidence type="ECO:0008006" key="7">
    <source>
        <dbReference type="Google" id="ProtNLM"/>
    </source>
</evidence>
<protein>
    <recommendedName>
        <fullName evidence="7">Lipoprotein</fullName>
    </recommendedName>
</protein>
<comment type="subcellular location">
    <subcellularLocation>
        <location evidence="1">Cell envelope</location>
    </subcellularLocation>
</comment>
<evidence type="ECO:0000313" key="5">
    <source>
        <dbReference type="EMBL" id="MCQ8773096.1"/>
    </source>
</evidence>
<comment type="similarity">
    <text evidence="2">Belongs to the LppX/LprAFG lipoprotein family.</text>
</comment>
<evidence type="ECO:0000256" key="2">
    <source>
        <dbReference type="ARBA" id="ARBA00009194"/>
    </source>
</evidence>
<keyword evidence="3" id="KW-1003">Cell membrane</keyword>
<dbReference type="Gene3D" id="2.50.20.20">
    <property type="match status" value="1"/>
</dbReference>
<dbReference type="RefSeq" id="WP_256791210.1">
    <property type="nucleotide sequence ID" value="NZ_JANIID010000027.1"/>
</dbReference>
<dbReference type="AlphaFoldDB" id="A0A9X2LLF3"/>
<dbReference type="InterPro" id="IPR029046">
    <property type="entry name" value="LolA/LolB/LppX"/>
</dbReference>
<accession>A0A9X2LLF3</accession>
<feature type="region of interest" description="Disordered" evidence="4">
    <location>
        <begin position="266"/>
        <end position="288"/>
    </location>
</feature>
<keyword evidence="6" id="KW-1185">Reference proteome</keyword>
<dbReference type="PROSITE" id="PS51257">
    <property type="entry name" value="PROKAR_LIPOPROTEIN"/>
    <property type="match status" value="1"/>
</dbReference>
<reference evidence="5" key="1">
    <citation type="submission" date="2022-06" db="EMBL/GenBank/DDBJ databases">
        <title>WGS of actinobacteria.</title>
        <authorList>
            <person name="Thawai C."/>
        </authorList>
    </citation>
    <scope>NUCLEOTIDE SEQUENCE</scope>
    <source>
        <strain evidence="5">AA8</strain>
    </source>
</reference>
<evidence type="ECO:0000256" key="4">
    <source>
        <dbReference type="SAM" id="MobiDB-lite"/>
    </source>
</evidence>
<gene>
    <name evidence="5" type="ORF">NQU55_25510</name>
</gene>
<proteinExistence type="inferred from homology"/>
<organism evidence="5 6">
    <name type="scientific">Streptomyces telluris</name>
    <dbReference type="NCBI Taxonomy" id="2720021"/>
    <lineage>
        <taxon>Bacteria</taxon>
        <taxon>Bacillati</taxon>
        <taxon>Actinomycetota</taxon>
        <taxon>Actinomycetes</taxon>
        <taxon>Kitasatosporales</taxon>
        <taxon>Streptomycetaceae</taxon>
        <taxon>Streptomyces</taxon>
    </lineage>
</organism>
<dbReference type="GO" id="GO:0030313">
    <property type="term" value="C:cell envelope"/>
    <property type="evidence" value="ECO:0007669"/>
    <property type="project" value="UniProtKB-SubCell"/>
</dbReference>
<name>A0A9X2LLF3_9ACTN</name>
<dbReference type="SUPFAM" id="SSF89392">
    <property type="entry name" value="Prokaryotic lipoproteins and lipoprotein localization factors"/>
    <property type="match status" value="1"/>
</dbReference>
<sequence length="288" mass="30750">MLIRMFRGILLFPRGEMRGSIVFLGTVVLLTTACSARPAAPSVQEASKASSGQEATVRAAVAATVKSAAGIDERIEMGDGTKTMVLTMRGALDVGADKGQMKVALQMDGSGKAARSEQIFAGDTAYFRMMEAVDGDTAWRSVPRAETQSHYMFRAPLNDPKYVLDQVARMRGAKKAGEETINGVPATRYRGKLDHETLKLRMVEDKAVALDTLRDQLGKDIPATAEAWVDQQGRVIRARLHCPLGQGKAAAATVTMNLLDVGKPVTAPAAPPRRQSMPAITVGGPLTG</sequence>
<dbReference type="EMBL" id="JANIID010000027">
    <property type="protein sequence ID" value="MCQ8773096.1"/>
    <property type="molecule type" value="Genomic_DNA"/>
</dbReference>
<dbReference type="Proteomes" id="UP001142374">
    <property type="component" value="Unassembled WGS sequence"/>
</dbReference>
<evidence type="ECO:0000256" key="1">
    <source>
        <dbReference type="ARBA" id="ARBA00004196"/>
    </source>
</evidence>
<dbReference type="InterPro" id="IPR009830">
    <property type="entry name" value="LppX/LprAFG"/>
</dbReference>
<evidence type="ECO:0000256" key="3">
    <source>
        <dbReference type="ARBA" id="ARBA00022475"/>
    </source>
</evidence>
<comment type="caution">
    <text evidence="5">The sequence shown here is derived from an EMBL/GenBank/DDBJ whole genome shotgun (WGS) entry which is preliminary data.</text>
</comment>
<dbReference type="Pfam" id="PF07161">
    <property type="entry name" value="LppX_LprAFG"/>
    <property type="match status" value="1"/>
</dbReference>